<dbReference type="RefSeq" id="WP_053962594.1">
    <property type="nucleotide sequence ID" value="NZ_CAJPTR010000032.1"/>
</dbReference>
<dbReference type="Proteomes" id="UP000324288">
    <property type="component" value="Chromosome"/>
</dbReference>
<evidence type="ECO:0000313" key="2">
    <source>
        <dbReference type="EMBL" id="VHO01729.1"/>
    </source>
</evidence>
<dbReference type="Pfam" id="PF11382">
    <property type="entry name" value="MctB"/>
    <property type="match status" value="1"/>
</dbReference>
<dbReference type="EMBL" id="LR584267">
    <property type="protein sequence ID" value="VHO01729.1"/>
    <property type="molecule type" value="Genomic_DNA"/>
</dbReference>
<dbReference type="EMBL" id="CP012390">
    <property type="protein sequence ID" value="ALE19505.1"/>
    <property type="molecule type" value="Genomic_DNA"/>
</dbReference>
<dbReference type="OrthoDB" id="4350157at2"/>
<protein>
    <submittedName>
        <fullName evidence="2">Copper transporter MctB</fullName>
    </submittedName>
</protein>
<dbReference type="AlphaFoldDB" id="A0A0M5KZT4"/>
<evidence type="ECO:0000313" key="4">
    <source>
        <dbReference type="Proteomes" id="UP000324288"/>
    </source>
</evidence>
<organism evidence="1 3">
    <name type="scientific">Lawsonella clevelandensis</name>
    <dbReference type="NCBI Taxonomy" id="1528099"/>
    <lineage>
        <taxon>Bacteria</taxon>
        <taxon>Bacillati</taxon>
        <taxon>Actinomycetota</taxon>
        <taxon>Actinomycetes</taxon>
        <taxon>Mycobacteriales</taxon>
        <taxon>Lawsonellaceae</taxon>
        <taxon>Lawsonella</taxon>
    </lineage>
</organism>
<gene>
    <name evidence="2" type="primary">mctB</name>
    <name evidence="1" type="ORF">AL705_08210</name>
    <name evidence="2" type="ORF">LC603019_01653</name>
</gene>
<dbReference type="InterPro" id="IPR021522">
    <property type="entry name" value="MctB"/>
</dbReference>
<accession>A0A0M5KZT4</accession>
<dbReference type="Proteomes" id="UP000068137">
    <property type="component" value="Chromosome"/>
</dbReference>
<evidence type="ECO:0000313" key="3">
    <source>
        <dbReference type="Proteomes" id="UP000068137"/>
    </source>
</evidence>
<name>A0A0M5KZT4_9ACTN</name>
<evidence type="ECO:0000313" key="1">
    <source>
        <dbReference type="EMBL" id="ALE19505.1"/>
    </source>
</evidence>
<dbReference type="GO" id="GO:0016020">
    <property type="term" value="C:membrane"/>
    <property type="evidence" value="ECO:0007669"/>
    <property type="project" value="InterPro"/>
</dbReference>
<reference evidence="1" key="2">
    <citation type="journal article" date="2016" name="Int. J. Syst. Evol. Microbiol.">
        <title>Lawsonella clevelandensis gen. nov., sp. nov., a new member of the suborder Corynebacterineae isolated from human abscesses.</title>
        <authorList>
            <person name="Bell M.E."/>
            <person name="Bernard K.A."/>
            <person name="Harrington S.M."/>
            <person name="Patel N.B."/>
            <person name="Tucker T.A."/>
            <person name="Metcalfe M.G."/>
            <person name="McQuiston J.R."/>
        </authorList>
    </citation>
    <scope>NUCLEOTIDE SEQUENCE</scope>
    <source>
        <strain evidence="1">X1698</strain>
    </source>
</reference>
<keyword evidence="4" id="KW-1185">Reference proteome</keyword>
<sequence>MKKGNGIALSIAAVCIALGAGIITGGTLVAPQGSQMGTAAHVTEEAVPEVPARALAGRKVLIIATPAANRDTVAVIQKQVTAAAGRVTGLITLTPKFTATENDAELSTLITNALPQGIELPTDRDQNSGRLTGVIVGSLAVKPNNPVGDEARSAFMDRLAANGFITQDSFLGKANSAILISGGAANGAAPNSEDGARGVTIAKVGQGLAECKVPTVVAGAAGAEQVNGPLSAARLLTVKGLATVTNANKKSGQANIVLRVTELTQGM</sequence>
<dbReference type="KEGG" id="cbq:AL705_08210"/>
<dbReference type="STRING" id="1528099.AL705_08210"/>
<dbReference type="GO" id="GO:0055070">
    <property type="term" value="P:copper ion homeostasis"/>
    <property type="evidence" value="ECO:0007669"/>
    <property type="project" value="InterPro"/>
</dbReference>
<proteinExistence type="predicted"/>
<reference evidence="1 3" key="1">
    <citation type="journal article" date="2015" name="Genome Announc.">
        <title>Complete Genome Sequences for Two Strains of a Novel Fastidious, Partially Acid-Fast, Gram-Positive Corynebacterineae Bacterium, Derived from Human Clinical Samples.</title>
        <authorList>
            <person name="Nicholson A.C."/>
            <person name="Bell M."/>
            <person name="Humrighouse B.W."/>
            <person name="McQuiston J.R."/>
        </authorList>
    </citation>
    <scope>NUCLEOTIDE SEQUENCE [LARGE SCALE GENOMIC DNA]</scope>
    <source>
        <strain evidence="1 3">X1698</strain>
    </source>
</reference>
<reference evidence="2 4" key="3">
    <citation type="submission" date="2019-04" db="EMBL/GenBank/DDBJ databases">
        <authorList>
            <person name="Seth-Smith MB H."/>
            <person name="Seth-Smith H."/>
        </authorList>
    </citation>
    <scope>NUCLEOTIDE SEQUENCE [LARGE SCALE GENOMIC DNA]</scope>
    <source>
        <strain evidence="2">USB-603019</strain>
    </source>
</reference>